<evidence type="ECO:0000256" key="2">
    <source>
        <dbReference type="ARBA" id="ARBA00010441"/>
    </source>
</evidence>
<evidence type="ECO:0000256" key="5">
    <source>
        <dbReference type="ARBA" id="ARBA00022692"/>
    </source>
</evidence>
<dbReference type="EMBL" id="CP054719">
    <property type="protein sequence ID" value="QOL20143.1"/>
    <property type="molecule type" value="Genomic_DNA"/>
</dbReference>
<keyword evidence="4 11" id="KW-0808">Transferase</keyword>
<dbReference type="AlphaFoldDB" id="A0A7L9RU47"/>
<feature type="transmembrane region" description="Helical" evidence="12">
    <location>
        <begin position="132"/>
        <end position="150"/>
    </location>
</feature>
<evidence type="ECO:0000256" key="10">
    <source>
        <dbReference type="ARBA" id="ARBA00023264"/>
    </source>
</evidence>
<dbReference type="PANTHER" id="PTHR14269:SF11">
    <property type="entry name" value="CDP-DIACYLGLYCEROL--GLYCEROL-3-PHOSPHATE 3-PHOSPHATIDYLTRANSFERASE"/>
    <property type="match status" value="1"/>
</dbReference>
<keyword evidence="10" id="KW-1208">Phospholipid metabolism</keyword>
<feature type="transmembrane region" description="Helical" evidence="12">
    <location>
        <begin position="192"/>
        <end position="212"/>
    </location>
</feature>
<feature type="transmembrane region" description="Helical" evidence="12">
    <location>
        <begin position="156"/>
        <end position="180"/>
    </location>
</feature>
<dbReference type="GO" id="GO:0016020">
    <property type="term" value="C:membrane"/>
    <property type="evidence" value="ECO:0007669"/>
    <property type="project" value="UniProtKB-SubCell"/>
</dbReference>
<reference evidence="13 14" key="1">
    <citation type="submission" date="2020-06" db="EMBL/GenBank/DDBJ databases">
        <title>The endosymbiont of the kinetoplastid Bodo saltans is a Paracaedibacter-like alpha-proteobacterium possessing a putative toxin-antitoxin system.</title>
        <authorList>
            <person name="Midha S."/>
            <person name="Rigden D.J."/>
            <person name="Siozios S."/>
            <person name="Hurst G.D.D."/>
            <person name="Jackson A.P."/>
        </authorList>
    </citation>
    <scope>NUCLEOTIDE SEQUENCE [LARGE SCALE GENOMIC DNA]</scope>
    <source>
        <strain evidence="13">Lake Konstanz</strain>
    </source>
</reference>
<dbReference type="InterPro" id="IPR043130">
    <property type="entry name" value="CDP-OH_PTrfase_TM_dom"/>
</dbReference>
<protein>
    <submittedName>
        <fullName evidence="13">CDP-diacylglycerol--glycerol-3-phosphate 3-phosphatidyl-transferase 2</fullName>
        <ecNumber evidence="13">2.7.8.5</ecNumber>
    </submittedName>
</protein>
<comment type="subcellular location">
    <subcellularLocation>
        <location evidence="1">Membrane</location>
        <topology evidence="1">Multi-pass membrane protein</topology>
    </subcellularLocation>
</comment>
<dbReference type="InterPro" id="IPR050324">
    <property type="entry name" value="CDP-alcohol_PTase-I"/>
</dbReference>
<dbReference type="Gene3D" id="1.20.120.1760">
    <property type="match status" value="1"/>
</dbReference>
<keyword evidence="7" id="KW-0443">Lipid metabolism</keyword>
<feature type="transmembrane region" description="Helical" evidence="12">
    <location>
        <begin position="38"/>
        <end position="57"/>
    </location>
</feature>
<evidence type="ECO:0000256" key="4">
    <source>
        <dbReference type="ARBA" id="ARBA00022679"/>
    </source>
</evidence>
<dbReference type="Pfam" id="PF01066">
    <property type="entry name" value="CDP-OH_P_transf"/>
    <property type="match status" value="1"/>
</dbReference>
<keyword evidence="5 12" id="KW-0812">Transmembrane</keyword>
<sequence length="233" mass="26189">MSKSTLSSKLLTLPNWITFGRIVCVPFVVATLLMNKPLYALIFFVVAAISDALDGFIARYTKTRSKLGAYLDPLADKLLFLGTFLTLGYLNIIPVWLIVLSIYRDLTIVLGIGVLKYYRVSVEIKPLFISKINTFIQSIVVVAFLVMQAFSLQNSIILMGAYVLVYINTLTLLISGVGYIRQGLQRLEGYGLVYFFAGAFICLFILMMNYMIADGVVLWQTFHRALCPSSYRI</sequence>
<keyword evidence="14" id="KW-1185">Reference proteome</keyword>
<keyword evidence="6 12" id="KW-1133">Transmembrane helix</keyword>
<dbReference type="GO" id="GO:0046474">
    <property type="term" value="P:glycerophospholipid biosynthetic process"/>
    <property type="evidence" value="ECO:0007669"/>
    <property type="project" value="TreeGrafter"/>
</dbReference>
<dbReference type="RefSeq" id="WP_350331697.1">
    <property type="nucleotide sequence ID" value="NZ_CP054719.1"/>
</dbReference>
<evidence type="ECO:0000256" key="9">
    <source>
        <dbReference type="ARBA" id="ARBA00023209"/>
    </source>
</evidence>
<evidence type="ECO:0000256" key="7">
    <source>
        <dbReference type="ARBA" id="ARBA00023098"/>
    </source>
</evidence>
<name>A0A7L9RU47_9PROT</name>
<proteinExistence type="inferred from homology"/>
<comment type="similarity">
    <text evidence="2 11">Belongs to the CDP-alcohol phosphatidyltransferase class-I family.</text>
</comment>
<organism evidence="13 14">
    <name type="scientific">Candidatus Bodocaedibacter vickermanii</name>
    <dbReference type="NCBI Taxonomy" id="2741701"/>
    <lineage>
        <taxon>Bacteria</taxon>
        <taxon>Pseudomonadati</taxon>
        <taxon>Pseudomonadota</taxon>
        <taxon>Alphaproteobacteria</taxon>
        <taxon>Holosporales</taxon>
        <taxon>Candidatus Paracaedibacteraceae</taxon>
        <taxon>Candidatus Bodocaedibacter</taxon>
    </lineage>
</organism>
<feature type="transmembrane region" description="Helical" evidence="12">
    <location>
        <begin position="12"/>
        <end position="32"/>
    </location>
</feature>
<dbReference type="EC" id="2.7.8.5" evidence="13"/>
<evidence type="ECO:0000256" key="11">
    <source>
        <dbReference type="RuleBase" id="RU003750"/>
    </source>
</evidence>
<evidence type="ECO:0000313" key="14">
    <source>
        <dbReference type="Proteomes" id="UP000594001"/>
    </source>
</evidence>
<evidence type="ECO:0000256" key="6">
    <source>
        <dbReference type="ARBA" id="ARBA00022989"/>
    </source>
</evidence>
<keyword evidence="9" id="KW-0594">Phospholipid biosynthesis</keyword>
<evidence type="ECO:0000256" key="1">
    <source>
        <dbReference type="ARBA" id="ARBA00004141"/>
    </source>
</evidence>
<keyword evidence="8 12" id="KW-0472">Membrane</keyword>
<dbReference type="InterPro" id="IPR000462">
    <property type="entry name" value="CDP-OH_P_trans"/>
</dbReference>
<evidence type="ECO:0000256" key="8">
    <source>
        <dbReference type="ARBA" id="ARBA00023136"/>
    </source>
</evidence>
<evidence type="ECO:0000256" key="12">
    <source>
        <dbReference type="SAM" id="Phobius"/>
    </source>
</evidence>
<dbReference type="PANTHER" id="PTHR14269">
    <property type="entry name" value="CDP-DIACYLGLYCEROL--GLYCEROL-3-PHOSPHATE 3-PHOSPHATIDYLTRANSFERASE-RELATED"/>
    <property type="match status" value="1"/>
</dbReference>
<dbReference type="Proteomes" id="UP000594001">
    <property type="component" value="Chromosome"/>
</dbReference>
<dbReference type="GO" id="GO:0008444">
    <property type="term" value="F:CDP-diacylglycerol-glycerol-3-phosphate 3-phosphatidyltransferase activity"/>
    <property type="evidence" value="ECO:0007669"/>
    <property type="project" value="UniProtKB-EC"/>
</dbReference>
<dbReference type="InterPro" id="IPR048254">
    <property type="entry name" value="CDP_ALCOHOL_P_TRANSF_CS"/>
</dbReference>
<gene>
    <name evidence="13" type="primary">pgsA2</name>
    <name evidence="13" type="ORF">CPBP_00924</name>
</gene>
<dbReference type="PROSITE" id="PS00379">
    <property type="entry name" value="CDP_ALCOHOL_P_TRANSF"/>
    <property type="match status" value="1"/>
</dbReference>
<keyword evidence="3" id="KW-0444">Lipid biosynthesis</keyword>
<feature type="transmembrane region" description="Helical" evidence="12">
    <location>
        <begin position="78"/>
        <end position="96"/>
    </location>
</feature>
<dbReference type="KEGG" id="pbal:CPBP_00924"/>
<evidence type="ECO:0000313" key="13">
    <source>
        <dbReference type="EMBL" id="QOL20143.1"/>
    </source>
</evidence>
<evidence type="ECO:0000256" key="3">
    <source>
        <dbReference type="ARBA" id="ARBA00022516"/>
    </source>
</evidence>
<accession>A0A7L9RU47</accession>